<dbReference type="EMBL" id="LQWZ01000012">
    <property type="protein sequence ID" value="OAH57845.1"/>
    <property type="molecule type" value="Genomic_DNA"/>
</dbReference>
<dbReference type="Proteomes" id="UP000077271">
    <property type="component" value="Unassembled WGS sequence"/>
</dbReference>
<feature type="domain" description="SsuA/THI5-like" evidence="1">
    <location>
        <begin position="9"/>
        <end position="48"/>
    </location>
</feature>
<dbReference type="RefSeq" id="WP_026221604.1">
    <property type="nucleotide sequence ID" value="NZ_LQWZ01000012.1"/>
</dbReference>
<accession>A0A177KXW7</accession>
<gene>
    <name evidence="2" type="ORF">AWH48_02195</name>
</gene>
<evidence type="ECO:0000259" key="1">
    <source>
        <dbReference type="Pfam" id="PF09084"/>
    </source>
</evidence>
<proteinExistence type="predicted"/>
<evidence type="ECO:0000313" key="2">
    <source>
        <dbReference type="EMBL" id="OAH57845.1"/>
    </source>
</evidence>
<reference evidence="2 3" key="1">
    <citation type="submission" date="2016-01" db="EMBL/GenBank/DDBJ databases">
        <title>Investigation of taxonomic status of Bacillus aminovorans.</title>
        <authorList>
            <person name="Verma A."/>
            <person name="Pal Y."/>
            <person name="Krishnamurthi S."/>
        </authorList>
    </citation>
    <scope>NUCLEOTIDE SEQUENCE [LARGE SCALE GENOMIC DNA]</scope>
    <source>
        <strain evidence="2 3">DSM 4337</strain>
    </source>
</reference>
<name>A0A177KXW7_9BACI</name>
<dbReference type="Pfam" id="PF09084">
    <property type="entry name" value="NMT1"/>
    <property type="match status" value="1"/>
</dbReference>
<protein>
    <recommendedName>
        <fullName evidence="1">SsuA/THI5-like domain-containing protein</fullName>
    </recommendedName>
</protein>
<dbReference type="InterPro" id="IPR015168">
    <property type="entry name" value="SsuA/THI5"/>
</dbReference>
<sequence>MIITYSVPLREEAISSQGKFIKENPNTANKFVEATAKAIEWTGTTPREEVIHRFESIMEKRNRKEDAETIQY</sequence>
<dbReference type="Gene3D" id="3.40.190.10">
    <property type="entry name" value="Periplasmic binding protein-like II"/>
    <property type="match status" value="1"/>
</dbReference>
<dbReference type="OrthoDB" id="9815602at2"/>
<dbReference type="AlphaFoldDB" id="A0A177KXW7"/>
<comment type="caution">
    <text evidence="2">The sequence shown here is derived from an EMBL/GenBank/DDBJ whole genome shotgun (WGS) entry which is preliminary data.</text>
</comment>
<evidence type="ECO:0000313" key="3">
    <source>
        <dbReference type="Proteomes" id="UP000077271"/>
    </source>
</evidence>
<organism evidence="2 3">
    <name type="scientific">Domibacillus aminovorans</name>
    <dbReference type="NCBI Taxonomy" id="29332"/>
    <lineage>
        <taxon>Bacteria</taxon>
        <taxon>Bacillati</taxon>
        <taxon>Bacillota</taxon>
        <taxon>Bacilli</taxon>
        <taxon>Bacillales</taxon>
        <taxon>Bacillaceae</taxon>
        <taxon>Domibacillus</taxon>
    </lineage>
</organism>